<accession>A0A7X3KB92</accession>
<organism evidence="3 4">
    <name type="scientific">Massilia cellulosiltytica</name>
    <dbReference type="NCBI Taxonomy" id="2683234"/>
    <lineage>
        <taxon>Bacteria</taxon>
        <taxon>Pseudomonadati</taxon>
        <taxon>Pseudomonadota</taxon>
        <taxon>Betaproteobacteria</taxon>
        <taxon>Burkholderiales</taxon>
        <taxon>Oxalobacteraceae</taxon>
        <taxon>Telluria group</taxon>
        <taxon>Massilia</taxon>
    </lineage>
</organism>
<reference evidence="3 4" key="1">
    <citation type="submission" date="2019-12" db="EMBL/GenBank/DDBJ databases">
        <authorList>
            <person name="Li C."/>
            <person name="Zhao J."/>
        </authorList>
    </citation>
    <scope>NUCLEOTIDE SEQUENCE [LARGE SCALE GENOMIC DNA]</scope>
    <source>
        <strain evidence="3 4">NEAU-DD11</strain>
    </source>
</reference>
<dbReference type="NCBIfam" id="NF041922">
    <property type="entry name" value="DLP_LeoA_gen"/>
    <property type="match status" value="1"/>
</dbReference>
<evidence type="ECO:0000259" key="2">
    <source>
        <dbReference type="Pfam" id="PF18709"/>
    </source>
</evidence>
<dbReference type="Pfam" id="PF18709">
    <property type="entry name" value="DLP_helical"/>
    <property type="match status" value="1"/>
</dbReference>
<dbReference type="Proteomes" id="UP000443353">
    <property type="component" value="Unassembled WGS sequence"/>
</dbReference>
<proteinExistence type="predicted"/>
<protein>
    <submittedName>
        <fullName evidence="3">GTP-binding protein</fullName>
    </submittedName>
</protein>
<evidence type="ECO:0000313" key="3">
    <source>
        <dbReference type="EMBL" id="MVW64160.1"/>
    </source>
</evidence>
<dbReference type="RefSeq" id="WP_160410680.1">
    <property type="nucleotide sequence ID" value="NZ_WSES01000012.1"/>
</dbReference>
<sequence>MEQFKQFNIEKQLAVDTLAQLRGVLAELGEMGVSVHDDLQKVDDALKSIESDILRIALLGAFSDGKTSVVAAWLGKIMDDMKIDMDESSDRLAIYRPEGLPGQCEIVDTPGLFGDKERTINGNAVMYEDVTKRYISEAHLIFYVVDATNPLKESHSDIAKWILRDLNKLSSTIFVINKMDEVTDLTEQVLFDQQATIKKDNLKAKLQRAANLAPQELDRLNIVCIASNPNGRGLEFWFAKPEHYESRSRINDLKAMTAQILKANVPAVLIAKTGLDVVRDLTQQKLAVARGQLAALETFEEQNREESARIQQDINRGRGEVKRLAGELFKELEAMEKYLIGRLRPLSLEDIRGFLEDEIGYTEDATGYKLHLKIKMAADQFFAQSSAVTGRISLDISRQLDSSESFLEAMSEGALQSVSGTLKGISNLSPATIKATIFAARDVLGKVTGITIKFKPWEATKLAGTISQWAGPAGAILSLGTEVYQAYKTHELEQRLSEVKASISTVIKDAFKNIYDLILNDEKMFECFAPQLKEFEKIVRAMAASAEAIRTNRSKVEHIQAQLNALLPAPGQSAASKGQ</sequence>
<dbReference type="InterPro" id="IPR006073">
    <property type="entry name" value="GTP-bd"/>
</dbReference>
<comment type="caution">
    <text evidence="3">The sequence shown here is derived from an EMBL/GenBank/DDBJ whole genome shotgun (WGS) entry which is preliminary data.</text>
</comment>
<gene>
    <name evidence="3" type="ORF">GPY61_29945</name>
</gene>
<feature type="domain" description="Dynamin-like helical" evidence="2">
    <location>
        <begin position="213"/>
        <end position="554"/>
    </location>
</feature>
<keyword evidence="4" id="KW-1185">Reference proteome</keyword>
<evidence type="ECO:0000313" key="4">
    <source>
        <dbReference type="Proteomes" id="UP000443353"/>
    </source>
</evidence>
<dbReference type="EMBL" id="WSES01000012">
    <property type="protein sequence ID" value="MVW64160.1"/>
    <property type="molecule type" value="Genomic_DNA"/>
</dbReference>
<dbReference type="Pfam" id="PF01926">
    <property type="entry name" value="MMR_HSR1"/>
    <property type="match status" value="1"/>
</dbReference>
<dbReference type="Gene3D" id="3.40.50.300">
    <property type="entry name" value="P-loop containing nucleotide triphosphate hydrolases"/>
    <property type="match status" value="1"/>
</dbReference>
<dbReference type="InterPro" id="IPR027417">
    <property type="entry name" value="P-loop_NTPase"/>
</dbReference>
<dbReference type="InterPro" id="IPR049678">
    <property type="entry name" value="LeoA-like"/>
</dbReference>
<feature type="domain" description="G" evidence="1">
    <location>
        <begin position="55"/>
        <end position="178"/>
    </location>
</feature>
<name>A0A7X3KB92_9BURK</name>
<dbReference type="SUPFAM" id="SSF52540">
    <property type="entry name" value="P-loop containing nucleoside triphosphate hydrolases"/>
    <property type="match status" value="1"/>
</dbReference>
<evidence type="ECO:0000259" key="1">
    <source>
        <dbReference type="Pfam" id="PF01926"/>
    </source>
</evidence>
<dbReference type="InterPro" id="IPR040576">
    <property type="entry name" value="DLP_helical"/>
</dbReference>
<dbReference type="AlphaFoldDB" id="A0A7X3KB92"/>